<dbReference type="RefSeq" id="WP_381174949.1">
    <property type="nucleotide sequence ID" value="NZ_JBHSFK010000015.1"/>
</dbReference>
<gene>
    <name evidence="3" type="ORF">ACFPIH_23630</name>
</gene>
<dbReference type="EMBL" id="JBHSFK010000015">
    <property type="protein sequence ID" value="MFC4502480.1"/>
    <property type="molecule type" value="Genomic_DNA"/>
</dbReference>
<evidence type="ECO:0000313" key="4">
    <source>
        <dbReference type="Proteomes" id="UP001595839"/>
    </source>
</evidence>
<keyword evidence="4" id="KW-1185">Reference proteome</keyword>
<dbReference type="Gene3D" id="3.20.20.100">
    <property type="entry name" value="NADP-dependent oxidoreductase domain"/>
    <property type="match status" value="1"/>
</dbReference>
<dbReference type="SUPFAM" id="SSF51430">
    <property type="entry name" value="NAD(P)-linked oxidoreductase"/>
    <property type="match status" value="1"/>
</dbReference>
<comment type="caution">
    <text evidence="3">The sequence shown here is derived from an EMBL/GenBank/DDBJ whole genome shotgun (WGS) entry which is preliminary data.</text>
</comment>
<dbReference type="Proteomes" id="UP001595839">
    <property type="component" value="Unassembled WGS sequence"/>
</dbReference>
<evidence type="ECO:0000259" key="2">
    <source>
        <dbReference type="Pfam" id="PF00248"/>
    </source>
</evidence>
<proteinExistence type="predicted"/>
<dbReference type="PANTHER" id="PTHR43625">
    <property type="entry name" value="AFLATOXIN B1 ALDEHYDE REDUCTASE"/>
    <property type="match status" value="1"/>
</dbReference>
<evidence type="ECO:0000313" key="3">
    <source>
        <dbReference type="EMBL" id="MFC4502480.1"/>
    </source>
</evidence>
<dbReference type="InterPro" id="IPR023210">
    <property type="entry name" value="NADP_OxRdtase_dom"/>
</dbReference>
<accession>A0ABV9ARD9</accession>
<sequence>MTEVLPYCQEQDIAFVPYSPLGKGFLTGRFSSHDDLPEDDFRRGLARFQQEALSTNLAIAERVREIAERMGATPAQVALAWVLAQGEYVVPIPGAKTPKYLADNAGAADVELSAADLAELDALPVPTGGRYF</sequence>
<name>A0ABV9ARD9_9ACTN</name>
<dbReference type="InterPro" id="IPR036812">
    <property type="entry name" value="NAD(P)_OxRdtase_dom_sf"/>
</dbReference>
<organism evidence="3 4">
    <name type="scientific">Streptomyces vulcanius</name>
    <dbReference type="NCBI Taxonomy" id="1441876"/>
    <lineage>
        <taxon>Bacteria</taxon>
        <taxon>Bacillati</taxon>
        <taxon>Actinomycetota</taxon>
        <taxon>Actinomycetes</taxon>
        <taxon>Kitasatosporales</taxon>
        <taxon>Streptomycetaceae</taxon>
        <taxon>Streptomyces</taxon>
    </lineage>
</organism>
<keyword evidence="1" id="KW-0560">Oxidoreductase</keyword>
<dbReference type="Pfam" id="PF00248">
    <property type="entry name" value="Aldo_ket_red"/>
    <property type="match status" value="1"/>
</dbReference>
<reference evidence="4" key="1">
    <citation type="journal article" date="2019" name="Int. J. Syst. Evol. Microbiol.">
        <title>The Global Catalogue of Microorganisms (GCM) 10K type strain sequencing project: providing services to taxonomists for standard genome sequencing and annotation.</title>
        <authorList>
            <consortium name="The Broad Institute Genomics Platform"/>
            <consortium name="The Broad Institute Genome Sequencing Center for Infectious Disease"/>
            <person name="Wu L."/>
            <person name="Ma J."/>
        </authorList>
    </citation>
    <scope>NUCLEOTIDE SEQUENCE [LARGE SCALE GENOMIC DNA]</scope>
    <source>
        <strain evidence="4">CGMCC 4.7177</strain>
    </source>
</reference>
<evidence type="ECO:0000256" key="1">
    <source>
        <dbReference type="ARBA" id="ARBA00023002"/>
    </source>
</evidence>
<dbReference type="PANTHER" id="PTHR43625:SF40">
    <property type="entry name" value="ALDO-KETO REDUCTASE YAKC [NADP(+)]"/>
    <property type="match status" value="1"/>
</dbReference>
<feature type="domain" description="NADP-dependent oxidoreductase" evidence="2">
    <location>
        <begin position="2"/>
        <end position="123"/>
    </location>
</feature>
<protein>
    <submittedName>
        <fullName evidence="3">Aldo/keto reductase</fullName>
    </submittedName>
</protein>
<dbReference type="InterPro" id="IPR050791">
    <property type="entry name" value="Aldo-Keto_reductase"/>
</dbReference>